<dbReference type="PANTHER" id="PTHR11842">
    <property type="entry name" value="MITOTIC SPINDLE ASSEMBLY CHECKPOINT PROTEIN MAD2"/>
    <property type="match status" value="1"/>
</dbReference>
<feature type="domain" description="HORMA" evidence="8">
    <location>
        <begin position="41"/>
        <end position="260"/>
    </location>
</feature>
<protein>
    <recommendedName>
        <fullName evidence="8">HORMA domain-containing protein</fullName>
    </recommendedName>
</protein>
<dbReference type="InterPro" id="IPR003511">
    <property type="entry name" value="HORMA_dom"/>
</dbReference>
<accession>A0ABY7CSX6</accession>
<dbReference type="PANTHER" id="PTHR11842:SF11">
    <property type="entry name" value="MITOTIC SPINDLE ASSEMBLY CHECKPOINT PROTEIN MAD2A"/>
    <property type="match status" value="1"/>
</dbReference>
<evidence type="ECO:0000256" key="7">
    <source>
        <dbReference type="SAM" id="MobiDB-lite"/>
    </source>
</evidence>
<keyword evidence="6" id="KW-0131">Cell cycle</keyword>
<feature type="compositionally biased region" description="Low complexity" evidence="7">
    <location>
        <begin position="143"/>
        <end position="162"/>
    </location>
</feature>
<dbReference type="InterPro" id="IPR036570">
    <property type="entry name" value="HORMA_dom_sf"/>
</dbReference>
<dbReference type="Gene3D" id="3.30.900.10">
    <property type="entry name" value="HORMA domain"/>
    <property type="match status" value="1"/>
</dbReference>
<evidence type="ECO:0000256" key="1">
    <source>
        <dbReference type="ARBA" id="ARBA00004123"/>
    </source>
</evidence>
<dbReference type="Proteomes" id="UP001164743">
    <property type="component" value="Chromosome 6A"/>
</dbReference>
<evidence type="ECO:0000256" key="5">
    <source>
        <dbReference type="ARBA" id="ARBA00023242"/>
    </source>
</evidence>
<proteinExistence type="inferred from homology"/>
<dbReference type="Pfam" id="PF02301">
    <property type="entry name" value="HORMA"/>
    <property type="match status" value="1"/>
</dbReference>
<gene>
    <name evidence="9" type="ORF">PtA15_6A456</name>
</gene>
<feature type="compositionally biased region" description="Polar residues" evidence="7">
    <location>
        <begin position="1"/>
        <end position="13"/>
    </location>
</feature>
<dbReference type="EMBL" id="CP110426">
    <property type="protein sequence ID" value="WAQ85827.1"/>
    <property type="molecule type" value="Genomic_DNA"/>
</dbReference>
<evidence type="ECO:0000259" key="8">
    <source>
        <dbReference type="PROSITE" id="PS50815"/>
    </source>
</evidence>
<evidence type="ECO:0000313" key="10">
    <source>
        <dbReference type="Proteomes" id="UP001164743"/>
    </source>
</evidence>
<evidence type="ECO:0000256" key="2">
    <source>
        <dbReference type="ARBA" id="ARBA00010348"/>
    </source>
</evidence>
<feature type="region of interest" description="Disordered" evidence="7">
    <location>
        <begin position="1"/>
        <end position="34"/>
    </location>
</feature>
<comment type="similarity">
    <text evidence="2">Belongs to the MAD2 family.</text>
</comment>
<keyword evidence="10" id="KW-1185">Reference proteome</keyword>
<sequence length="311" mass="34525">MSAAPTSRRSAGSTAVRTRPARTGTATASSKTNQKQRINLAGSTAVISDYFHYAINCILYQRAIYDQADFKMVKKFGLQMMVVEDEMIADYLKKIVDQVRVWLVEGKISRLVLVIQRKDNGETIERWEFDVHVEHPAVDAHGTDTAPPSAQAQPSSSSATDQRQPRAKSKTLAEVQSEIQVIIRQIIATVSFLPIPEAPRKSRVYPCSLDSPIPKAAVLVPGTFKVLAHTHSVGQDEATQWNDSDAFDITEGAERVPSLPCFNAPFCLQIHRWPYRLTGQTQIILYRFTSGRHRSGLQVEQHSLSASLAVP</sequence>
<dbReference type="InterPro" id="IPR045091">
    <property type="entry name" value="Mad2-like"/>
</dbReference>
<keyword evidence="3" id="KW-0132">Cell division</keyword>
<dbReference type="GeneID" id="77811058"/>
<evidence type="ECO:0000256" key="6">
    <source>
        <dbReference type="ARBA" id="ARBA00023306"/>
    </source>
</evidence>
<dbReference type="RefSeq" id="XP_053021382.1">
    <property type="nucleotide sequence ID" value="XM_053170163.1"/>
</dbReference>
<evidence type="ECO:0000313" key="9">
    <source>
        <dbReference type="EMBL" id="WAQ85827.1"/>
    </source>
</evidence>
<feature type="compositionally biased region" description="Low complexity" evidence="7">
    <location>
        <begin position="14"/>
        <end position="28"/>
    </location>
</feature>
<name>A0ABY7CSX6_9BASI</name>
<dbReference type="PROSITE" id="PS50815">
    <property type="entry name" value="HORMA"/>
    <property type="match status" value="1"/>
</dbReference>
<keyword evidence="4" id="KW-0498">Mitosis</keyword>
<feature type="region of interest" description="Disordered" evidence="7">
    <location>
        <begin position="139"/>
        <end position="170"/>
    </location>
</feature>
<organism evidence="9 10">
    <name type="scientific">Puccinia triticina</name>
    <dbReference type="NCBI Taxonomy" id="208348"/>
    <lineage>
        <taxon>Eukaryota</taxon>
        <taxon>Fungi</taxon>
        <taxon>Dikarya</taxon>
        <taxon>Basidiomycota</taxon>
        <taxon>Pucciniomycotina</taxon>
        <taxon>Pucciniomycetes</taxon>
        <taxon>Pucciniales</taxon>
        <taxon>Pucciniaceae</taxon>
        <taxon>Puccinia</taxon>
    </lineage>
</organism>
<evidence type="ECO:0000256" key="4">
    <source>
        <dbReference type="ARBA" id="ARBA00022776"/>
    </source>
</evidence>
<dbReference type="SUPFAM" id="SSF56019">
    <property type="entry name" value="The spindle assembly checkpoint protein mad2"/>
    <property type="match status" value="1"/>
</dbReference>
<reference evidence="9" key="1">
    <citation type="submission" date="2022-10" db="EMBL/GenBank/DDBJ databases">
        <title>Puccinia triticina Genome sequencing and assembly.</title>
        <authorList>
            <person name="Li C."/>
        </authorList>
    </citation>
    <scope>NUCLEOTIDE SEQUENCE</scope>
    <source>
        <strain evidence="9">Pt15</strain>
    </source>
</reference>
<evidence type="ECO:0000256" key="3">
    <source>
        <dbReference type="ARBA" id="ARBA00022618"/>
    </source>
</evidence>
<comment type="subcellular location">
    <subcellularLocation>
        <location evidence="1">Nucleus</location>
    </subcellularLocation>
</comment>
<keyword evidence="5" id="KW-0539">Nucleus</keyword>